<dbReference type="Proteomes" id="UP000490939">
    <property type="component" value="Unassembled WGS sequence"/>
</dbReference>
<accession>A0A8H3VPG6</accession>
<proteinExistence type="predicted"/>
<evidence type="ECO:0000313" key="2">
    <source>
        <dbReference type="EMBL" id="KAE9990529.1"/>
    </source>
</evidence>
<dbReference type="EMBL" id="WNWR01000133">
    <property type="protein sequence ID" value="KAE9990529.1"/>
    <property type="molecule type" value="Genomic_DNA"/>
</dbReference>
<feature type="transmembrane region" description="Helical" evidence="1">
    <location>
        <begin position="267"/>
        <end position="288"/>
    </location>
</feature>
<organism evidence="2 3">
    <name type="scientific">Venturia inaequalis</name>
    <name type="common">Apple scab fungus</name>
    <dbReference type="NCBI Taxonomy" id="5025"/>
    <lineage>
        <taxon>Eukaryota</taxon>
        <taxon>Fungi</taxon>
        <taxon>Dikarya</taxon>
        <taxon>Ascomycota</taxon>
        <taxon>Pezizomycotina</taxon>
        <taxon>Dothideomycetes</taxon>
        <taxon>Pleosporomycetidae</taxon>
        <taxon>Venturiales</taxon>
        <taxon>Venturiaceae</taxon>
        <taxon>Venturia</taxon>
    </lineage>
</organism>
<keyword evidence="3" id="KW-1185">Reference proteome</keyword>
<evidence type="ECO:0000313" key="3">
    <source>
        <dbReference type="Proteomes" id="UP000490939"/>
    </source>
</evidence>
<feature type="transmembrane region" description="Helical" evidence="1">
    <location>
        <begin position="514"/>
        <end position="538"/>
    </location>
</feature>
<gene>
    <name evidence="2" type="ORF">EG327_001293</name>
</gene>
<protein>
    <submittedName>
        <fullName evidence="2">Uncharacterized protein</fullName>
    </submittedName>
</protein>
<feature type="transmembrane region" description="Helical" evidence="1">
    <location>
        <begin position="453"/>
        <end position="473"/>
    </location>
</feature>
<name>A0A8H3VPG6_VENIN</name>
<keyword evidence="1" id="KW-1133">Transmembrane helix</keyword>
<comment type="caution">
    <text evidence="2">The sequence shown here is derived from an EMBL/GenBank/DDBJ whole genome shotgun (WGS) entry which is preliminary data.</text>
</comment>
<dbReference type="AlphaFoldDB" id="A0A8H3VPG6"/>
<dbReference type="OrthoDB" id="3010248at2759"/>
<sequence>MASSIFYLSSDEVFANPLHYTALLNRCHFGIVTLANNVTHLVFPKHGSLDFICLHLLNYTTQAQCEAFTGGGLSKWTLYSGIDVWTRLEVWKIPLLLLILQFSCVALAWHAYPFTLFHLLGNPENSIASLLYTLSSCQSRALLLIETYALTEPFEIEDEIRLEWKHYALILVSYDECGDCGDVASFILKAKNAMEEQPLHYKQFRKSFRKLAGDLAADRQTTSLLTVYALFIFIQAFGFAFYKTQGSDKASLQYPNGKLVNIEAHSIAYSALFLWLAPAVYLSSIIGVSQTNERIPEKLNDFRDLLETLLLGAEFPEDYARFPKIHELPRTILLPGHGHGTSLDEEMSVVSPLDYSERHRSAGIYSSNPGVLASANVALHRPELGLATRMGCHSTAWLLVLSSVVVSMEISREVPPVNNICRPLGELSALIAWLSSCLGDFAINKWARPESRYALIFWKDTAASCAILTLILVTQLGVLHRCACYSSSSGDGAIFNPLIPRVGNLLDYLFANRWLPITMCAILFQLVMAAVVSWWYILSIRVYLQRSSSKSNLKPLWLVGRYLDALFGWLERLRVDAHNALRLRRVKKEARSQSQTSEDSGPDIYTQHQMEQSEVRQDSYGLAPVSADGHDVFEDAEPPWHHIDMLDTSVQNR</sequence>
<reference evidence="2 3" key="1">
    <citation type="submission" date="2019-07" db="EMBL/GenBank/DDBJ databases">
        <title>Venturia inaequalis Genome Resource.</title>
        <authorList>
            <person name="Lichtner F.J."/>
        </authorList>
    </citation>
    <scope>NUCLEOTIDE SEQUENCE [LARGE SCALE GENOMIC DNA]</scope>
    <source>
        <strain evidence="2 3">DMI_063113</strain>
    </source>
</reference>
<keyword evidence="1" id="KW-0472">Membrane</keyword>
<keyword evidence="1" id="KW-0812">Transmembrane</keyword>
<feature type="transmembrane region" description="Helical" evidence="1">
    <location>
        <begin position="224"/>
        <end position="242"/>
    </location>
</feature>
<evidence type="ECO:0000256" key="1">
    <source>
        <dbReference type="SAM" id="Phobius"/>
    </source>
</evidence>